<feature type="compositionally biased region" description="Acidic residues" evidence="9">
    <location>
        <begin position="281"/>
        <end position="295"/>
    </location>
</feature>
<evidence type="ECO:0000256" key="5">
    <source>
        <dbReference type="ARBA" id="ARBA00022664"/>
    </source>
</evidence>
<evidence type="ECO:0000256" key="9">
    <source>
        <dbReference type="SAM" id="MobiDB-lite"/>
    </source>
</evidence>
<evidence type="ECO:0000256" key="8">
    <source>
        <dbReference type="ARBA" id="ARBA00023306"/>
    </source>
</evidence>
<protein>
    <submittedName>
        <fullName evidence="12">Uncharacterized protein</fullName>
    </submittedName>
</protein>
<evidence type="ECO:0000259" key="11">
    <source>
        <dbReference type="Pfam" id="PF22782"/>
    </source>
</evidence>
<dbReference type="Pfam" id="PF13019">
    <property type="entry name" value="Sde2_N_Ubi_yeast"/>
    <property type="match status" value="1"/>
</dbReference>
<evidence type="ECO:0000256" key="4">
    <source>
        <dbReference type="ARBA" id="ARBA00022490"/>
    </source>
</evidence>
<evidence type="ECO:0000259" key="10">
    <source>
        <dbReference type="Pfam" id="PF13019"/>
    </source>
</evidence>
<feature type="compositionally biased region" description="Basic and acidic residues" evidence="9">
    <location>
        <begin position="183"/>
        <end position="203"/>
    </location>
</feature>
<comment type="caution">
    <text evidence="12">The sequence shown here is derived from an EMBL/GenBank/DDBJ whole genome shotgun (WGS) entry which is preliminary data.</text>
</comment>
<dbReference type="OrthoDB" id="547031at2759"/>
<dbReference type="InterPro" id="IPR051421">
    <property type="entry name" value="RNA_Proc_DNA_Dmg_Regulator"/>
</dbReference>
<sequence length="301" mass="32294">MASGHINVLITSFTGLGLPKTLCLPLPPSASAYDLWSELGSRVPQELDDETFNSLVLTTNANVGIPQHANLAISSLATPEDDLIPLHLSYPTLGGKGGFGSQLRAAGGRMSSKRKKNRGDENGSSRNLDGRRLRTVTEAKALAEFLAIKPEMEQKEKERRRERWTAIVEAAERREEEIRNGNKGRLDGKWVEDKEEAGERTRDAVLAAMKSGSYKDNLLGTSEGSSSASAEAMEQDSDGGDSDAGQESSGRTTPASETGKGKQPATATANGGAKPRSFFGFEDDDEFMSSDEEENGAAVKK</sequence>
<feature type="compositionally biased region" description="Low complexity" evidence="9">
    <location>
        <begin position="222"/>
        <end position="232"/>
    </location>
</feature>
<dbReference type="EMBL" id="MAVT02000391">
    <property type="protein sequence ID" value="POS76240.1"/>
    <property type="molecule type" value="Genomic_DNA"/>
</dbReference>
<feature type="region of interest" description="Disordered" evidence="9">
    <location>
        <begin position="99"/>
        <end position="131"/>
    </location>
</feature>
<dbReference type="InterPro" id="IPR024974">
    <property type="entry name" value="Sde2_N"/>
</dbReference>
<proteinExistence type="inferred from homology"/>
<dbReference type="GO" id="GO:0008380">
    <property type="term" value="P:RNA splicing"/>
    <property type="evidence" value="ECO:0007669"/>
    <property type="project" value="UniProtKB-KW"/>
</dbReference>
<evidence type="ECO:0000256" key="3">
    <source>
        <dbReference type="ARBA" id="ARBA00008726"/>
    </source>
</evidence>
<evidence type="ECO:0000256" key="2">
    <source>
        <dbReference type="ARBA" id="ARBA00004496"/>
    </source>
</evidence>
<feature type="domain" description="Sde2 ubiquitin" evidence="10">
    <location>
        <begin position="6"/>
        <end position="91"/>
    </location>
</feature>
<keyword evidence="5" id="KW-0507">mRNA processing</keyword>
<dbReference type="Proteomes" id="UP000094444">
    <property type="component" value="Unassembled WGS sequence"/>
</dbReference>
<dbReference type="PANTHER" id="PTHR12786">
    <property type="entry name" value="SPLICING FACTOR SF3A-RELATED"/>
    <property type="match status" value="1"/>
</dbReference>
<comment type="subcellular location">
    <subcellularLocation>
        <location evidence="2">Cytoplasm</location>
    </subcellularLocation>
    <subcellularLocation>
        <location evidence="1">Nucleus</location>
    </subcellularLocation>
</comment>
<dbReference type="GO" id="GO:0005634">
    <property type="term" value="C:nucleus"/>
    <property type="evidence" value="ECO:0007669"/>
    <property type="project" value="UniProtKB-SubCell"/>
</dbReference>
<feature type="region of interest" description="Disordered" evidence="9">
    <location>
        <begin position="183"/>
        <end position="301"/>
    </location>
</feature>
<reference evidence="12" key="1">
    <citation type="submission" date="2017-09" db="EMBL/GenBank/DDBJ databases">
        <title>Polyketide synthases of a Diaporthe helianthi virulent isolate.</title>
        <authorList>
            <person name="Baroncelli R."/>
        </authorList>
    </citation>
    <scope>NUCLEOTIDE SEQUENCE [LARGE SCALE GENOMIC DNA]</scope>
    <source>
        <strain evidence="12">7/96</strain>
    </source>
</reference>
<comment type="similarity">
    <text evidence="3">Belongs to the SDE2 family.</text>
</comment>
<dbReference type="Pfam" id="PF22782">
    <property type="entry name" value="SDE2"/>
    <property type="match status" value="1"/>
</dbReference>
<keyword evidence="6" id="KW-0508">mRNA splicing</keyword>
<feature type="domain" description="SDE2-like" evidence="11">
    <location>
        <begin position="94"/>
        <end position="205"/>
    </location>
</feature>
<name>A0A2P5I164_DIAHE</name>
<keyword evidence="8" id="KW-0131">Cell cycle</keyword>
<dbReference type="InParanoid" id="A0A2P5I164"/>
<gene>
    <name evidence="12" type="ORF">DHEL01_v205367</name>
</gene>
<dbReference type="GO" id="GO:0005737">
    <property type="term" value="C:cytoplasm"/>
    <property type="evidence" value="ECO:0007669"/>
    <property type="project" value="UniProtKB-SubCell"/>
</dbReference>
<dbReference type="AlphaFoldDB" id="A0A2P5I164"/>
<dbReference type="GO" id="GO:0006397">
    <property type="term" value="P:mRNA processing"/>
    <property type="evidence" value="ECO:0007669"/>
    <property type="project" value="UniProtKB-KW"/>
</dbReference>
<evidence type="ECO:0000256" key="6">
    <source>
        <dbReference type="ARBA" id="ARBA00023187"/>
    </source>
</evidence>
<keyword evidence="13" id="KW-1185">Reference proteome</keyword>
<accession>A0A2P5I164</accession>
<evidence type="ECO:0000256" key="7">
    <source>
        <dbReference type="ARBA" id="ARBA00023242"/>
    </source>
</evidence>
<organism evidence="12 13">
    <name type="scientific">Diaporthe helianthi</name>
    <dbReference type="NCBI Taxonomy" id="158607"/>
    <lineage>
        <taxon>Eukaryota</taxon>
        <taxon>Fungi</taxon>
        <taxon>Dikarya</taxon>
        <taxon>Ascomycota</taxon>
        <taxon>Pezizomycotina</taxon>
        <taxon>Sordariomycetes</taxon>
        <taxon>Sordariomycetidae</taxon>
        <taxon>Diaporthales</taxon>
        <taxon>Diaporthaceae</taxon>
        <taxon>Diaporthe</taxon>
    </lineage>
</organism>
<dbReference type="InterPro" id="IPR053822">
    <property type="entry name" value="SDE2-like_dom"/>
</dbReference>
<keyword evidence="4" id="KW-0963">Cytoplasm</keyword>
<evidence type="ECO:0000313" key="12">
    <source>
        <dbReference type="EMBL" id="POS76240.1"/>
    </source>
</evidence>
<dbReference type="STRING" id="158607.A0A2P5I164"/>
<dbReference type="PANTHER" id="PTHR12786:SF1">
    <property type="entry name" value="SPLICING REGULATOR SDE2"/>
    <property type="match status" value="1"/>
</dbReference>
<evidence type="ECO:0000313" key="13">
    <source>
        <dbReference type="Proteomes" id="UP000094444"/>
    </source>
</evidence>
<keyword evidence="7" id="KW-0539">Nucleus</keyword>
<evidence type="ECO:0000256" key="1">
    <source>
        <dbReference type="ARBA" id="ARBA00004123"/>
    </source>
</evidence>
<feature type="compositionally biased region" description="Basic and acidic residues" evidence="9">
    <location>
        <begin position="118"/>
        <end position="131"/>
    </location>
</feature>